<dbReference type="EMBL" id="UFVS01000001">
    <property type="protein sequence ID" value="SUX43403.1"/>
    <property type="molecule type" value="Genomic_DNA"/>
</dbReference>
<keyword evidence="3" id="KW-1185">Reference proteome</keyword>
<evidence type="ECO:0008006" key="5">
    <source>
        <dbReference type="Google" id="ProtNLM"/>
    </source>
</evidence>
<dbReference type="RefSeq" id="WP_123890037.1">
    <property type="nucleotide sequence ID" value="NZ_CP033929.1"/>
</dbReference>
<evidence type="ECO:0000313" key="2">
    <source>
        <dbReference type="EMBL" id="SUX43403.1"/>
    </source>
</evidence>
<protein>
    <recommendedName>
        <fullName evidence="5">Lipid A 3-O-deacylase (PagL)</fullName>
    </recommendedName>
</protein>
<dbReference type="Proteomes" id="UP000185725">
    <property type="component" value="Unassembled WGS sequence"/>
</dbReference>
<dbReference type="GeneID" id="303673431"/>
<dbReference type="Proteomes" id="UP000255231">
    <property type="component" value="Unassembled WGS sequence"/>
</dbReference>
<evidence type="ECO:0000313" key="1">
    <source>
        <dbReference type="EMBL" id="SIR00116.1"/>
    </source>
</evidence>
<name>A0A381FA95_9FLAO</name>
<organism evidence="2 4">
    <name type="scientific">Chryseobacterium indoltheticum</name>
    <dbReference type="NCBI Taxonomy" id="254"/>
    <lineage>
        <taxon>Bacteria</taxon>
        <taxon>Pseudomonadati</taxon>
        <taxon>Bacteroidota</taxon>
        <taxon>Flavobacteriia</taxon>
        <taxon>Flavobacteriales</taxon>
        <taxon>Weeksellaceae</taxon>
        <taxon>Chryseobacterium group</taxon>
        <taxon>Chryseobacterium</taxon>
    </lineage>
</organism>
<dbReference type="AlphaFoldDB" id="A0A381FA95"/>
<gene>
    <name evidence="2" type="ORF">NCTC13560_01995</name>
    <name evidence="1" type="ORF">SAMN05421682_11117</name>
</gene>
<evidence type="ECO:0000313" key="3">
    <source>
        <dbReference type="Proteomes" id="UP000185725"/>
    </source>
</evidence>
<reference evidence="2 4" key="2">
    <citation type="submission" date="2018-06" db="EMBL/GenBank/DDBJ databases">
        <authorList>
            <consortium name="Pathogen Informatics"/>
            <person name="Doyle S."/>
        </authorList>
    </citation>
    <scope>NUCLEOTIDE SEQUENCE [LARGE SCALE GENOMIC DNA]</scope>
    <source>
        <strain evidence="2 4">NCTC13560</strain>
    </source>
</reference>
<dbReference type="OrthoDB" id="1442152at2"/>
<evidence type="ECO:0000313" key="4">
    <source>
        <dbReference type="Proteomes" id="UP000255231"/>
    </source>
</evidence>
<accession>A0A381FA95</accession>
<sequence length="159" mass="18257">MRKIVLFLIMLSLPLTGFSQQEKKEEFEKGIWEFSPSIIYSYAPSLSEGLLKTEFHVTYWVNEEWGGGLSYTHKFINSAEVNDDLALIGSWNANRFLTLHLGLNYTIPKKEGENGFFGIYNEAEINFRPKKWFSFGPVVGSVLSKRTELYGGLHLAFEF</sequence>
<proteinExistence type="predicted"/>
<dbReference type="EMBL" id="FTMF01000011">
    <property type="protein sequence ID" value="SIR00116.1"/>
    <property type="molecule type" value="Genomic_DNA"/>
</dbReference>
<reference evidence="1 3" key="1">
    <citation type="submission" date="2017-01" db="EMBL/GenBank/DDBJ databases">
        <authorList>
            <person name="Varghese N."/>
            <person name="Submissions S."/>
        </authorList>
    </citation>
    <scope>NUCLEOTIDE SEQUENCE [LARGE SCALE GENOMIC DNA]</scope>
    <source>
        <strain evidence="1 3">ATCC 27950</strain>
    </source>
</reference>